<comment type="similarity">
    <text evidence="1">Belongs to the RutC family.</text>
</comment>
<dbReference type="Pfam" id="PF01042">
    <property type="entry name" value="Ribonuc_L-PSP"/>
    <property type="match status" value="1"/>
</dbReference>
<dbReference type="InterPro" id="IPR006056">
    <property type="entry name" value="RidA"/>
</dbReference>
<dbReference type="AlphaFoldDB" id="A0A220U1F9"/>
<dbReference type="GO" id="GO:0019239">
    <property type="term" value="F:deaminase activity"/>
    <property type="evidence" value="ECO:0007669"/>
    <property type="project" value="TreeGrafter"/>
</dbReference>
<dbReference type="SUPFAM" id="SSF55298">
    <property type="entry name" value="YjgF-like"/>
    <property type="match status" value="1"/>
</dbReference>
<dbReference type="KEGG" id="vil:CFK37_07300"/>
<evidence type="ECO:0000256" key="1">
    <source>
        <dbReference type="ARBA" id="ARBA00010552"/>
    </source>
</evidence>
<dbReference type="EMBL" id="CP022315">
    <property type="protein sequence ID" value="ASK61978.1"/>
    <property type="molecule type" value="Genomic_DNA"/>
</dbReference>
<name>A0A220U1F9_9BACI</name>
<dbReference type="InterPro" id="IPR006175">
    <property type="entry name" value="YjgF/YER057c/UK114"/>
</dbReference>
<protein>
    <submittedName>
        <fullName evidence="2">Reactive intermediate/imine deaminase</fullName>
    </submittedName>
</protein>
<keyword evidence="3" id="KW-1185">Reference proteome</keyword>
<dbReference type="CDD" id="cd00448">
    <property type="entry name" value="YjgF_YER057c_UK114_family"/>
    <property type="match status" value="1"/>
</dbReference>
<evidence type="ECO:0000313" key="3">
    <source>
        <dbReference type="Proteomes" id="UP000198312"/>
    </source>
</evidence>
<dbReference type="Proteomes" id="UP000198312">
    <property type="component" value="Chromosome"/>
</dbReference>
<dbReference type="FunFam" id="3.30.1330.40:FF:000001">
    <property type="entry name" value="L-PSP family endoribonuclease"/>
    <property type="match status" value="1"/>
</dbReference>
<dbReference type="PROSITE" id="PS01094">
    <property type="entry name" value="UPF0076"/>
    <property type="match status" value="1"/>
</dbReference>
<dbReference type="GO" id="GO:0005829">
    <property type="term" value="C:cytosol"/>
    <property type="evidence" value="ECO:0007669"/>
    <property type="project" value="TreeGrafter"/>
</dbReference>
<dbReference type="InterPro" id="IPR019897">
    <property type="entry name" value="RidA_CS"/>
</dbReference>
<reference evidence="2 3" key="1">
    <citation type="submission" date="2017-07" db="EMBL/GenBank/DDBJ databases">
        <title>Virgibacillus sp. LM2416.</title>
        <authorList>
            <person name="Tak E.J."/>
            <person name="Bae J.-W."/>
        </authorList>
    </citation>
    <scope>NUCLEOTIDE SEQUENCE [LARGE SCALE GENOMIC DNA]</scope>
    <source>
        <strain evidence="2 3">LM2416</strain>
    </source>
</reference>
<dbReference type="InterPro" id="IPR035959">
    <property type="entry name" value="RutC-like_sf"/>
</dbReference>
<gene>
    <name evidence="2" type="ORF">CFK37_07300</name>
</gene>
<dbReference type="Gene3D" id="3.30.1330.40">
    <property type="entry name" value="RutC-like"/>
    <property type="match status" value="1"/>
</dbReference>
<dbReference type="PANTHER" id="PTHR11803:SF39">
    <property type="entry name" value="2-IMINOBUTANOATE_2-IMINOPROPANOATE DEAMINASE"/>
    <property type="match status" value="1"/>
</dbReference>
<proteinExistence type="inferred from homology"/>
<dbReference type="OrthoDB" id="9803101at2"/>
<organism evidence="2 3">
    <name type="scientific">Virgibacillus phasianinus</name>
    <dbReference type="NCBI Taxonomy" id="2017483"/>
    <lineage>
        <taxon>Bacteria</taxon>
        <taxon>Bacillati</taxon>
        <taxon>Bacillota</taxon>
        <taxon>Bacilli</taxon>
        <taxon>Bacillales</taxon>
        <taxon>Bacillaceae</taxon>
        <taxon>Virgibacillus</taxon>
    </lineage>
</organism>
<dbReference type="PANTHER" id="PTHR11803">
    <property type="entry name" value="2-IMINOBUTANOATE/2-IMINOPROPANOATE DEAMINASE RIDA"/>
    <property type="match status" value="1"/>
</dbReference>
<dbReference type="RefSeq" id="WP_089061238.1">
    <property type="nucleotide sequence ID" value="NZ_CP022315.1"/>
</dbReference>
<accession>A0A220U1F9</accession>
<sequence length="131" mass="14532">MVKEIHSKNAPAAIGPYSQAIKVGDFLYVSGQIGIDPSSGEVVEGIEAQTKQVMDNLKSILAEADTNFSQVAKFTIYIHDMNNFSTVNEIYGSYLEKPYPARATVEVSRLPKDVLVEMDVIAYTKEERELD</sequence>
<dbReference type="NCBIfam" id="TIGR00004">
    <property type="entry name" value="Rid family detoxifying hydrolase"/>
    <property type="match status" value="1"/>
</dbReference>
<evidence type="ECO:0000313" key="2">
    <source>
        <dbReference type="EMBL" id="ASK61978.1"/>
    </source>
</evidence>